<reference evidence="2" key="1">
    <citation type="journal article" date="2020" name="Stud. Mycol.">
        <title>101 Dothideomycetes genomes: a test case for predicting lifestyles and emergence of pathogens.</title>
        <authorList>
            <person name="Haridas S."/>
            <person name="Albert R."/>
            <person name="Binder M."/>
            <person name="Bloem J."/>
            <person name="Labutti K."/>
            <person name="Salamov A."/>
            <person name="Andreopoulos B."/>
            <person name="Baker S."/>
            <person name="Barry K."/>
            <person name="Bills G."/>
            <person name="Bluhm B."/>
            <person name="Cannon C."/>
            <person name="Castanera R."/>
            <person name="Culley D."/>
            <person name="Daum C."/>
            <person name="Ezra D."/>
            <person name="Gonzalez J."/>
            <person name="Henrissat B."/>
            <person name="Kuo A."/>
            <person name="Liang C."/>
            <person name="Lipzen A."/>
            <person name="Lutzoni F."/>
            <person name="Magnuson J."/>
            <person name="Mondo S."/>
            <person name="Nolan M."/>
            <person name="Ohm R."/>
            <person name="Pangilinan J."/>
            <person name="Park H.-J."/>
            <person name="Ramirez L."/>
            <person name="Alfaro M."/>
            <person name="Sun H."/>
            <person name="Tritt A."/>
            <person name="Yoshinaga Y."/>
            <person name="Zwiers L.-H."/>
            <person name="Turgeon B."/>
            <person name="Goodwin S."/>
            <person name="Spatafora J."/>
            <person name="Crous P."/>
            <person name="Grigoriev I."/>
        </authorList>
    </citation>
    <scope>NUCLEOTIDE SEQUENCE</scope>
    <source>
        <strain evidence="2">CBS 109.77</strain>
    </source>
</reference>
<protein>
    <recommendedName>
        <fullName evidence="4">AA1-like domain-containing protein</fullName>
    </recommendedName>
</protein>
<proteinExistence type="predicted"/>
<accession>A0A6A6WVJ6</accession>
<evidence type="ECO:0000256" key="1">
    <source>
        <dbReference type="SAM" id="SignalP"/>
    </source>
</evidence>
<organism evidence="2 3">
    <name type="scientific">Melanomma pulvis-pyrius CBS 109.77</name>
    <dbReference type="NCBI Taxonomy" id="1314802"/>
    <lineage>
        <taxon>Eukaryota</taxon>
        <taxon>Fungi</taxon>
        <taxon>Dikarya</taxon>
        <taxon>Ascomycota</taxon>
        <taxon>Pezizomycotina</taxon>
        <taxon>Dothideomycetes</taxon>
        <taxon>Pleosporomycetidae</taxon>
        <taxon>Pleosporales</taxon>
        <taxon>Melanommataceae</taxon>
        <taxon>Melanomma</taxon>
    </lineage>
</organism>
<dbReference type="Gene3D" id="2.60.20.10">
    <property type="entry name" value="Crystallins"/>
    <property type="match status" value="1"/>
</dbReference>
<evidence type="ECO:0000313" key="2">
    <source>
        <dbReference type="EMBL" id="KAF2787945.1"/>
    </source>
</evidence>
<dbReference type="EMBL" id="MU002263">
    <property type="protein sequence ID" value="KAF2787945.1"/>
    <property type="molecule type" value="Genomic_DNA"/>
</dbReference>
<evidence type="ECO:0000313" key="3">
    <source>
        <dbReference type="Proteomes" id="UP000799757"/>
    </source>
</evidence>
<dbReference type="AlphaFoldDB" id="A0A6A6WVJ6"/>
<dbReference type="Proteomes" id="UP000799757">
    <property type="component" value="Unassembled WGS sequence"/>
</dbReference>
<name>A0A6A6WVJ6_9PLEO</name>
<feature type="chain" id="PRO_5025357752" description="AA1-like domain-containing protein" evidence="1">
    <location>
        <begin position="19"/>
        <end position="127"/>
    </location>
</feature>
<gene>
    <name evidence="2" type="ORF">K505DRAFT_379243</name>
</gene>
<feature type="signal peptide" evidence="1">
    <location>
        <begin position="1"/>
        <end position="18"/>
    </location>
</feature>
<keyword evidence="1" id="KW-0732">Signal</keyword>
<keyword evidence="3" id="KW-1185">Reference proteome</keyword>
<evidence type="ECO:0008006" key="4">
    <source>
        <dbReference type="Google" id="ProtNLM"/>
    </source>
</evidence>
<sequence length="127" mass="13423">MQSIITLTTLFLATLTLGAPTIEKRASGSITLFADKNYGGASQTFSFNVDGQTCIAPVLAGNIDRQASSVRLSGEHAGFNCRLTSSQNCDFSEGTASTWFFDVNIPDLSSPDYNLDNAARSISCGAV</sequence>
<dbReference type="OrthoDB" id="3767933at2759"/>